<reference evidence="7 8" key="1">
    <citation type="journal article" date="2009" name="Science">
        <title>Green evolution and dynamic adaptations revealed by genomes of the marine picoeukaryotes Micromonas.</title>
        <authorList>
            <person name="Worden A.Z."/>
            <person name="Lee J.H."/>
            <person name="Mock T."/>
            <person name="Rouze P."/>
            <person name="Simmons M.P."/>
            <person name="Aerts A.L."/>
            <person name="Allen A.E."/>
            <person name="Cuvelier M.L."/>
            <person name="Derelle E."/>
            <person name="Everett M.V."/>
            <person name="Foulon E."/>
            <person name="Grimwood J."/>
            <person name="Gundlach H."/>
            <person name="Henrissat B."/>
            <person name="Napoli C."/>
            <person name="McDonald S.M."/>
            <person name="Parker M.S."/>
            <person name="Rombauts S."/>
            <person name="Salamov A."/>
            <person name="Von Dassow P."/>
            <person name="Badger J.H."/>
            <person name="Coutinho P.M."/>
            <person name="Demir E."/>
            <person name="Dubchak I."/>
            <person name="Gentemann C."/>
            <person name="Eikrem W."/>
            <person name="Gready J.E."/>
            <person name="John U."/>
            <person name="Lanier W."/>
            <person name="Lindquist E.A."/>
            <person name="Lucas S."/>
            <person name="Mayer K.F."/>
            <person name="Moreau H."/>
            <person name="Not F."/>
            <person name="Otillar R."/>
            <person name="Panaud O."/>
            <person name="Pangilinan J."/>
            <person name="Paulsen I."/>
            <person name="Piegu B."/>
            <person name="Poliakov A."/>
            <person name="Robbens S."/>
            <person name="Schmutz J."/>
            <person name="Toulza E."/>
            <person name="Wyss T."/>
            <person name="Zelensky A."/>
            <person name="Zhou K."/>
            <person name="Armbrust E.V."/>
            <person name="Bhattacharya D."/>
            <person name="Goodenough U.W."/>
            <person name="Van de Peer Y."/>
            <person name="Grigoriev I.V."/>
        </authorList>
    </citation>
    <scope>NUCLEOTIDE SEQUENCE [LARGE SCALE GENOMIC DNA]</scope>
    <source>
        <strain evidence="7 8">CCMP1545</strain>
    </source>
</reference>
<dbReference type="Pfam" id="PF13445">
    <property type="entry name" value="zf-RING_UBOX"/>
    <property type="match status" value="1"/>
</dbReference>
<dbReference type="GeneID" id="9686495"/>
<dbReference type="PANTHER" id="PTHR14991:SF0">
    <property type="entry name" value="RING FINGER PROTEIN 32"/>
    <property type="match status" value="1"/>
</dbReference>
<dbReference type="InterPro" id="IPR013083">
    <property type="entry name" value="Znf_RING/FYVE/PHD"/>
</dbReference>
<feature type="compositionally biased region" description="Low complexity" evidence="5">
    <location>
        <begin position="80"/>
        <end position="91"/>
    </location>
</feature>
<dbReference type="SUPFAM" id="SSF57850">
    <property type="entry name" value="RING/U-box"/>
    <property type="match status" value="2"/>
</dbReference>
<dbReference type="CDD" id="cd16678">
    <property type="entry name" value="RING-H2_RNF32_rpt2"/>
    <property type="match status" value="1"/>
</dbReference>
<feature type="region of interest" description="Disordered" evidence="5">
    <location>
        <begin position="1"/>
        <end position="25"/>
    </location>
</feature>
<dbReference type="AlphaFoldDB" id="C1N031"/>
<dbReference type="GO" id="GO:0008270">
    <property type="term" value="F:zinc ion binding"/>
    <property type="evidence" value="ECO:0007669"/>
    <property type="project" value="UniProtKB-KW"/>
</dbReference>
<dbReference type="Gene3D" id="3.30.40.10">
    <property type="entry name" value="Zinc/RING finger domain, C3HC4 (zinc finger)"/>
    <property type="match status" value="2"/>
</dbReference>
<dbReference type="SMART" id="SM00184">
    <property type="entry name" value="RING"/>
    <property type="match status" value="2"/>
</dbReference>
<feature type="domain" description="RING-type" evidence="6">
    <location>
        <begin position="170"/>
        <end position="218"/>
    </location>
</feature>
<feature type="compositionally biased region" description="Basic and acidic residues" evidence="5">
    <location>
        <begin position="92"/>
        <end position="101"/>
    </location>
</feature>
<evidence type="ECO:0000313" key="8">
    <source>
        <dbReference type="Proteomes" id="UP000001876"/>
    </source>
</evidence>
<dbReference type="OMA" id="PQENDWD"/>
<dbReference type="EMBL" id="GG663743">
    <property type="protein sequence ID" value="EEH54706.1"/>
    <property type="molecule type" value="Genomic_DNA"/>
</dbReference>
<name>C1N031_MICPC</name>
<gene>
    <name evidence="7" type="ORF">MICPUCDRAFT_60951</name>
</gene>
<evidence type="ECO:0000256" key="1">
    <source>
        <dbReference type="ARBA" id="ARBA00022723"/>
    </source>
</evidence>
<keyword evidence="8" id="KW-1185">Reference proteome</keyword>
<feature type="compositionally biased region" description="Low complexity" evidence="5">
    <location>
        <begin position="61"/>
        <end position="70"/>
    </location>
</feature>
<dbReference type="InterPro" id="IPR027370">
    <property type="entry name" value="Znf-RING_euk"/>
</dbReference>
<keyword evidence="2 4" id="KW-0863">Zinc-finger</keyword>
<dbReference type="Pfam" id="PF13639">
    <property type="entry name" value="zf-RING_2"/>
    <property type="match status" value="1"/>
</dbReference>
<evidence type="ECO:0000313" key="7">
    <source>
        <dbReference type="EMBL" id="EEH54706.1"/>
    </source>
</evidence>
<dbReference type="STRING" id="564608.C1N031"/>
<dbReference type="InterPro" id="IPR042862">
    <property type="entry name" value="RNF32"/>
</dbReference>
<dbReference type="eggNOG" id="KOG0800">
    <property type="taxonomic scope" value="Eukaryota"/>
</dbReference>
<evidence type="ECO:0000256" key="5">
    <source>
        <dbReference type="SAM" id="MobiDB-lite"/>
    </source>
</evidence>
<evidence type="ECO:0000256" key="3">
    <source>
        <dbReference type="ARBA" id="ARBA00022833"/>
    </source>
</evidence>
<feature type="compositionally biased region" description="Low complexity" evidence="5">
    <location>
        <begin position="1"/>
        <end position="12"/>
    </location>
</feature>
<proteinExistence type="predicted"/>
<protein>
    <submittedName>
        <fullName evidence="7">Predicted protein</fullName>
    </submittedName>
</protein>
<sequence>MRRASSSSSRRPPGGGRGRRGGDVDMVAAAVALQDHLARSLKMGAPRVRPTAPRRRDDVLLDVSSSSGRLPPRARRENADPNASRAAAAAVGRDDGWRATRDAAAAKPWTNDEDDASATQAMPRRRRRPTLAERAGFVPAPPPPLTEAEWARAHATSKKRAEYPQCEASCAICLSAFGGASQVLLPCAHIFHERCFESFERFAGDSSASYHRCCPICRASAHEKRRIRDGAASWRRRAAIKIQTAWRRRRCVRWYARVRASIPPSDPIAKRAWFADKVRDVVREDVRAMRDVRRDAEKLFEAIAARKGEAYVAPSYLLDGSDSDEVAGDDDDGDGDDAQLYSDVQLSLAFEHAAREEAAEDAAAGDDGVDWAAVERTTSDRAQADCPICFAALRRSREEDDAGDGGDARHRVDAAPLALLDCSHCFHMKCLRAFEAYNSAVGRARTCPICRGEYKRRAVA</sequence>
<accession>C1N031</accession>
<feature type="region of interest" description="Disordered" evidence="5">
    <location>
        <begin position="40"/>
        <end position="151"/>
    </location>
</feature>
<feature type="domain" description="RING-type" evidence="6">
    <location>
        <begin position="386"/>
        <end position="451"/>
    </location>
</feature>
<organism evidence="8">
    <name type="scientific">Micromonas pusilla (strain CCMP1545)</name>
    <name type="common">Picoplanktonic green alga</name>
    <dbReference type="NCBI Taxonomy" id="564608"/>
    <lineage>
        <taxon>Eukaryota</taxon>
        <taxon>Viridiplantae</taxon>
        <taxon>Chlorophyta</taxon>
        <taxon>Mamiellophyceae</taxon>
        <taxon>Mamiellales</taxon>
        <taxon>Mamiellaceae</taxon>
        <taxon>Micromonas</taxon>
    </lineage>
</organism>
<keyword evidence="1" id="KW-0479">Metal-binding</keyword>
<dbReference type="InterPro" id="IPR001841">
    <property type="entry name" value="Znf_RING"/>
</dbReference>
<dbReference type="PANTHER" id="PTHR14991">
    <property type="entry name" value="RING FINGER PROTEIN 32"/>
    <property type="match status" value="1"/>
</dbReference>
<evidence type="ECO:0000256" key="4">
    <source>
        <dbReference type="PROSITE-ProRule" id="PRU00175"/>
    </source>
</evidence>
<dbReference type="CDD" id="cd16677">
    <property type="entry name" value="RING-H2_RNF32_rpt1"/>
    <property type="match status" value="1"/>
</dbReference>
<dbReference type="RefSeq" id="XP_003061056.1">
    <property type="nucleotide sequence ID" value="XM_003061010.1"/>
</dbReference>
<keyword evidence="3" id="KW-0862">Zinc</keyword>
<dbReference type="Proteomes" id="UP000001876">
    <property type="component" value="Unassembled WGS sequence"/>
</dbReference>
<dbReference type="OrthoDB" id="8062037at2759"/>
<evidence type="ECO:0000259" key="6">
    <source>
        <dbReference type="PROSITE" id="PS50089"/>
    </source>
</evidence>
<dbReference type="PROSITE" id="PS50089">
    <property type="entry name" value="ZF_RING_2"/>
    <property type="match status" value="2"/>
</dbReference>
<evidence type="ECO:0000256" key="2">
    <source>
        <dbReference type="ARBA" id="ARBA00022771"/>
    </source>
</evidence>
<dbReference type="KEGG" id="mpp:MICPUCDRAFT_60951"/>